<name>A0ABU7AJ24_9TELE</name>
<protein>
    <recommendedName>
        <fullName evidence="3">Secreted protein</fullName>
    </recommendedName>
</protein>
<sequence>MINECTKYVLWLCITNRRFPFLALLVHSSRVRQSDRAARGEINLQVFVKKKHTTHTPACSPTFRPMVL</sequence>
<reference evidence="1 2" key="1">
    <citation type="submission" date="2021-07" db="EMBL/GenBank/DDBJ databases">
        <authorList>
            <person name="Palmer J.M."/>
        </authorList>
    </citation>
    <scope>NUCLEOTIDE SEQUENCE [LARGE SCALE GENOMIC DNA]</scope>
    <source>
        <strain evidence="1 2">AT_MEX2019</strain>
        <tissue evidence="1">Muscle</tissue>
    </source>
</reference>
<accession>A0ABU7AJ24</accession>
<dbReference type="EMBL" id="JAHUTI010019930">
    <property type="protein sequence ID" value="MED6238196.1"/>
    <property type="molecule type" value="Genomic_DNA"/>
</dbReference>
<evidence type="ECO:0008006" key="3">
    <source>
        <dbReference type="Google" id="ProtNLM"/>
    </source>
</evidence>
<evidence type="ECO:0000313" key="2">
    <source>
        <dbReference type="Proteomes" id="UP001345963"/>
    </source>
</evidence>
<evidence type="ECO:0000313" key="1">
    <source>
        <dbReference type="EMBL" id="MED6238196.1"/>
    </source>
</evidence>
<keyword evidence="2" id="KW-1185">Reference proteome</keyword>
<dbReference type="Proteomes" id="UP001345963">
    <property type="component" value="Unassembled WGS sequence"/>
</dbReference>
<proteinExistence type="predicted"/>
<gene>
    <name evidence="1" type="ORF">ATANTOWER_012182</name>
</gene>
<comment type="caution">
    <text evidence="1">The sequence shown here is derived from an EMBL/GenBank/DDBJ whole genome shotgun (WGS) entry which is preliminary data.</text>
</comment>
<organism evidence="1 2">
    <name type="scientific">Ataeniobius toweri</name>
    <dbReference type="NCBI Taxonomy" id="208326"/>
    <lineage>
        <taxon>Eukaryota</taxon>
        <taxon>Metazoa</taxon>
        <taxon>Chordata</taxon>
        <taxon>Craniata</taxon>
        <taxon>Vertebrata</taxon>
        <taxon>Euteleostomi</taxon>
        <taxon>Actinopterygii</taxon>
        <taxon>Neopterygii</taxon>
        <taxon>Teleostei</taxon>
        <taxon>Neoteleostei</taxon>
        <taxon>Acanthomorphata</taxon>
        <taxon>Ovalentaria</taxon>
        <taxon>Atherinomorphae</taxon>
        <taxon>Cyprinodontiformes</taxon>
        <taxon>Goodeidae</taxon>
        <taxon>Ataeniobius</taxon>
    </lineage>
</organism>